<evidence type="ECO:0000313" key="1">
    <source>
        <dbReference type="EMBL" id="EUR71404.1"/>
    </source>
</evidence>
<accession>W7FBL4</accession>
<reference evidence="2" key="1">
    <citation type="submission" date="2007-11" db="EMBL/GenBank/DDBJ databases">
        <authorList>
            <consortium name="The Broad Institute Genome Sequencing Platform"/>
            <person name="Volkman S.K."/>
            <person name="Daily J.P."/>
            <person name="Sarr O."/>
            <person name="Ndiaye D."/>
            <person name="Ndir O."/>
            <person name="Mboup S."/>
            <person name="Lukens A."/>
            <person name="Stange-Thomann N."/>
            <person name="Mauceli E."/>
            <person name="Gnerre S."/>
            <person name="Jaffe D."/>
            <person name="Zainoun J."/>
            <person name="Wiegand R.C."/>
            <person name="Birren B."/>
            <person name="Galagan J."/>
            <person name="Lander E."/>
            <person name="Wirth D.F."/>
        </authorList>
    </citation>
    <scope>NUCLEOTIDE SEQUENCE [LARGE SCALE GENOMIC DNA]</scope>
    <source>
        <strain evidence="2">7G8</strain>
    </source>
</reference>
<evidence type="ECO:0000313" key="2">
    <source>
        <dbReference type="Proteomes" id="UP000030688"/>
    </source>
</evidence>
<organism evidence="1 2">
    <name type="scientific">Plasmodium falciparum (isolate 7G8)</name>
    <dbReference type="NCBI Taxonomy" id="57266"/>
    <lineage>
        <taxon>Eukaryota</taxon>
        <taxon>Sar</taxon>
        <taxon>Alveolata</taxon>
        <taxon>Apicomplexa</taxon>
        <taxon>Aconoidasida</taxon>
        <taxon>Haemosporida</taxon>
        <taxon>Plasmodiidae</taxon>
        <taxon>Plasmodium</taxon>
        <taxon>Plasmodium (Laverania)</taxon>
    </lineage>
</organism>
<reference evidence="1 2" key="2">
    <citation type="submission" date="2013-02" db="EMBL/GenBank/DDBJ databases">
        <title>The Genome Sequence of Plasmodium falciparum 7G8.</title>
        <authorList>
            <consortium name="The Broad Institute Genome Sequencing Platform"/>
            <consortium name="The Broad Institute Genome Sequencing Center for Infectious Disease"/>
            <person name="Neafsey D."/>
            <person name="Cheeseman I."/>
            <person name="Volkman S."/>
            <person name="Adams J."/>
            <person name="Walker B."/>
            <person name="Young S.K."/>
            <person name="Zeng Q."/>
            <person name="Gargeya S."/>
            <person name="Fitzgerald M."/>
            <person name="Haas B."/>
            <person name="Abouelleil A."/>
            <person name="Alvarado L."/>
            <person name="Arachchi H.M."/>
            <person name="Berlin A.M."/>
            <person name="Chapman S.B."/>
            <person name="Dewar J."/>
            <person name="Goldberg J."/>
            <person name="Griggs A."/>
            <person name="Gujja S."/>
            <person name="Hansen M."/>
            <person name="Howarth C."/>
            <person name="Imamovic A."/>
            <person name="Larimer J."/>
            <person name="McCowan C."/>
            <person name="Murphy C."/>
            <person name="Neiman D."/>
            <person name="Pearson M."/>
            <person name="Priest M."/>
            <person name="Roberts A."/>
            <person name="Saif S."/>
            <person name="Shea T."/>
            <person name="Sisk P."/>
            <person name="Sykes S."/>
            <person name="Wortman J."/>
            <person name="Nusbaum C."/>
            <person name="Birren B."/>
        </authorList>
    </citation>
    <scope>NUCLEOTIDE SEQUENCE [LARGE SCALE GENOMIC DNA]</scope>
    <source>
        <strain evidence="1 2">7G8</strain>
    </source>
</reference>
<proteinExistence type="predicted"/>
<gene>
    <name evidence="1" type="ORF">PFBG_03128</name>
</gene>
<protein>
    <submittedName>
        <fullName evidence="1">Uncharacterized protein</fullName>
    </submittedName>
</protein>
<dbReference type="Proteomes" id="UP000030688">
    <property type="component" value="Unassembled WGS sequence"/>
</dbReference>
<name>W7FBL4_PLAF8</name>
<sequence length="82" mass="10148">MEQNLYKILKNKKKNLSSFLSISYENKKYSIFHLFSQFSKDNIISFDNIFHIKIQLIKKNIYRFEYNHNLNNNILYYKSCRR</sequence>
<dbReference type="AlphaFoldDB" id="W7FBL4"/>
<dbReference type="EMBL" id="KE123620">
    <property type="protein sequence ID" value="EUR71404.1"/>
    <property type="molecule type" value="Genomic_DNA"/>
</dbReference>